<feature type="signal peptide" evidence="1">
    <location>
        <begin position="1"/>
        <end position="18"/>
    </location>
</feature>
<evidence type="ECO:0000313" key="2">
    <source>
        <dbReference type="EMBL" id="KAL0477794.1"/>
    </source>
</evidence>
<dbReference type="Proteomes" id="UP001431209">
    <property type="component" value="Unassembled WGS sequence"/>
</dbReference>
<sequence length="227" mass="24918">MNKAIIFTALTVIGFAVAHERSLATLIGDDVTRVVGIPSGAPPTNDGYAYSQLSYNNDFLWIAGQNGYDSCGRLVDLDEGGNIWTRAYIAFLSIKATMECFNMPITQIPSTTVYLSPLPVTNASTTPADINRILLEWRSQVNVIQRLPEFWGNSTLPARAVVGAQWLSRGDAVEIEPKAVPRTNTLRRTCLDTRVSPPSAQILLRWTKQGIKPTTAIPLLRLGDNQC</sequence>
<gene>
    <name evidence="3" type="ORF">AKO1_000059</name>
    <name evidence="2" type="ORF">AKO1_013814</name>
</gene>
<organism evidence="2 4">
    <name type="scientific">Acrasis kona</name>
    <dbReference type="NCBI Taxonomy" id="1008807"/>
    <lineage>
        <taxon>Eukaryota</taxon>
        <taxon>Discoba</taxon>
        <taxon>Heterolobosea</taxon>
        <taxon>Tetramitia</taxon>
        <taxon>Eutetramitia</taxon>
        <taxon>Acrasidae</taxon>
        <taxon>Acrasis</taxon>
    </lineage>
</organism>
<feature type="chain" id="PRO_5044718132" evidence="1">
    <location>
        <begin position="19"/>
        <end position="227"/>
    </location>
</feature>
<evidence type="ECO:0000256" key="1">
    <source>
        <dbReference type="SAM" id="SignalP"/>
    </source>
</evidence>
<dbReference type="InterPro" id="IPR035959">
    <property type="entry name" value="RutC-like_sf"/>
</dbReference>
<dbReference type="Gene3D" id="3.30.1330.40">
    <property type="entry name" value="RutC-like"/>
    <property type="match status" value="1"/>
</dbReference>
<dbReference type="SUPFAM" id="SSF55298">
    <property type="entry name" value="YjgF-like"/>
    <property type="match status" value="1"/>
</dbReference>
<dbReference type="CDD" id="cd00448">
    <property type="entry name" value="YjgF_YER057c_UK114_family"/>
    <property type="match status" value="1"/>
</dbReference>
<keyword evidence="4" id="KW-1185">Reference proteome</keyword>
<dbReference type="AlphaFoldDB" id="A0AAW2YMA2"/>
<dbReference type="EMBL" id="JAOPGA020001377">
    <property type="protein sequence ID" value="KAL0487853.1"/>
    <property type="molecule type" value="Genomic_DNA"/>
</dbReference>
<protein>
    <submittedName>
        <fullName evidence="2">2-iminobutanoate/2-iminopropanoate deaminase</fullName>
    </submittedName>
    <submittedName>
        <fullName evidence="3">YjgF</fullName>
    </submittedName>
</protein>
<proteinExistence type="predicted"/>
<reference evidence="2 4" key="1">
    <citation type="submission" date="2024-03" db="EMBL/GenBank/DDBJ databases">
        <title>The Acrasis kona genome and developmental transcriptomes reveal deep origins of eukaryotic multicellular pathways.</title>
        <authorList>
            <person name="Sheikh S."/>
            <person name="Fu C.-J."/>
            <person name="Brown M.W."/>
            <person name="Baldauf S.L."/>
        </authorList>
    </citation>
    <scope>NUCLEOTIDE SEQUENCE [LARGE SCALE GENOMIC DNA]</scope>
    <source>
        <strain evidence="2 4">ATCC MYA-3509</strain>
    </source>
</reference>
<evidence type="ECO:0000313" key="3">
    <source>
        <dbReference type="EMBL" id="KAL0487853.1"/>
    </source>
</evidence>
<accession>A0AAW2YMA2</accession>
<evidence type="ECO:0000313" key="4">
    <source>
        <dbReference type="Proteomes" id="UP001431209"/>
    </source>
</evidence>
<name>A0AAW2YMA2_9EUKA</name>
<comment type="caution">
    <text evidence="2">The sequence shown here is derived from an EMBL/GenBank/DDBJ whole genome shotgun (WGS) entry which is preliminary data.</text>
</comment>
<keyword evidence="1" id="KW-0732">Signal</keyword>
<dbReference type="EMBL" id="JAOPGA020000238">
    <property type="protein sequence ID" value="KAL0477794.1"/>
    <property type="molecule type" value="Genomic_DNA"/>
</dbReference>